<protein>
    <submittedName>
        <fullName evidence="1">Uncharacterized protein</fullName>
    </submittedName>
</protein>
<accession>A0A5J4VBK9</accession>
<sequence length="152" mass="17263">MAKKTGGVETQDNIFYKSALFKGSKATKTYHPNKFMLAYKLATDDSFMRGYNSTRIEARTNIQMILYYNSEDEIIDYFKTLDADTTTRKNQNNFAGFIGTRSYPISKQIAQTPLVHFLCDSIVRIMFDDAFESQILNLEDTGKIGGSMIMAS</sequence>
<name>A0A5J4VBK9_9EUKA</name>
<reference evidence="1 2" key="1">
    <citation type="submission" date="2019-03" db="EMBL/GenBank/DDBJ databases">
        <title>Single cell metagenomics reveals metabolic interactions within the superorganism composed of flagellate Streblomastix strix and complex community of Bacteroidetes bacteria on its surface.</title>
        <authorList>
            <person name="Treitli S.C."/>
            <person name="Kolisko M."/>
            <person name="Husnik F."/>
            <person name="Keeling P."/>
            <person name="Hampl V."/>
        </authorList>
    </citation>
    <scope>NUCLEOTIDE SEQUENCE [LARGE SCALE GENOMIC DNA]</scope>
    <source>
        <strain evidence="1">ST1C</strain>
    </source>
</reference>
<evidence type="ECO:0000313" key="1">
    <source>
        <dbReference type="EMBL" id="KAA6379837.1"/>
    </source>
</evidence>
<dbReference type="Proteomes" id="UP000324800">
    <property type="component" value="Unassembled WGS sequence"/>
</dbReference>
<dbReference type="AlphaFoldDB" id="A0A5J4VBK9"/>
<comment type="caution">
    <text evidence="1">The sequence shown here is derived from an EMBL/GenBank/DDBJ whole genome shotgun (WGS) entry which is preliminary data.</text>
</comment>
<organism evidence="1 2">
    <name type="scientific">Streblomastix strix</name>
    <dbReference type="NCBI Taxonomy" id="222440"/>
    <lineage>
        <taxon>Eukaryota</taxon>
        <taxon>Metamonada</taxon>
        <taxon>Preaxostyla</taxon>
        <taxon>Oxymonadida</taxon>
        <taxon>Streblomastigidae</taxon>
        <taxon>Streblomastix</taxon>
    </lineage>
</organism>
<proteinExistence type="predicted"/>
<evidence type="ECO:0000313" key="2">
    <source>
        <dbReference type="Proteomes" id="UP000324800"/>
    </source>
</evidence>
<gene>
    <name evidence="1" type="ORF">EZS28_024636</name>
</gene>
<dbReference type="EMBL" id="SNRW01008246">
    <property type="protein sequence ID" value="KAA6379837.1"/>
    <property type="molecule type" value="Genomic_DNA"/>
</dbReference>